<dbReference type="AlphaFoldDB" id="A0A497EIY7"/>
<name>A0A497EIY7_9CREN</name>
<dbReference type="NCBIfam" id="NF006807">
    <property type="entry name" value="PRK09325.1"/>
    <property type="match status" value="1"/>
</dbReference>
<protein>
    <recommendedName>
        <fullName evidence="6">4Fe-4S ferredoxin-type domain-containing protein</fullName>
    </recommendedName>
</protein>
<keyword evidence="5" id="KW-0411">Iron-sulfur</keyword>
<dbReference type="GO" id="GO:0051536">
    <property type="term" value="F:iron-sulfur cluster binding"/>
    <property type="evidence" value="ECO:0007669"/>
    <property type="project" value="UniProtKB-KW"/>
</dbReference>
<evidence type="ECO:0000256" key="5">
    <source>
        <dbReference type="ARBA" id="ARBA00023014"/>
    </source>
</evidence>
<feature type="domain" description="4Fe-4S ferredoxin-type" evidence="6">
    <location>
        <begin position="1"/>
        <end position="24"/>
    </location>
</feature>
<dbReference type="InterPro" id="IPR007516">
    <property type="entry name" value="Co_F420_Hydgase/DH_bsu_N"/>
</dbReference>
<evidence type="ECO:0000259" key="6">
    <source>
        <dbReference type="PROSITE" id="PS51379"/>
    </source>
</evidence>
<dbReference type="Pfam" id="PF04432">
    <property type="entry name" value="FrhB_FdhB_C"/>
    <property type="match status" value="1"/>
</dbReference>
<keyword evidence="3" id="KW-0560">Oxidoreductase</keyword>
<dbReference type="Proteomes" id="UP000278475">
    <property type="component" value="Unassembled WGS sequence"/>
</dbReference>
<sequence length="304" mass="33481">LKGKCVLCGICYGMCPRTIDETAEIVTRFLASPIYDEFLGGYREIVSARTRIDEIAKFAQDGGIVTSLLAYMIDKGIIDGAVLTIADDSWQAKPIVATSREEIIECAGTKYTVSPNLYAIREAVYDKGLSKIVVVGTPCQITAVRKMQLHPTISDVGSRIFMTIGLFCMESFDYKALVDDFIVKQKGLKIEEIGKFMITKGKLILLSKEGKELLSVPLKEIKKAARKACEFCQDFTSELADISVGSVGSPEGWSSVITRSELGEKIFKKAVEDGYIEYKSIEEVKPGKDAIIKLSKRKKASKEG</sequence>
<dbReference type="PANTHER" id="PTHR31332">
    <property type="entry name" value="7-HYDROXYMETHYL CHLOROPHYLL A REDUCTASE, CHLOROPLASTIC"/>
    <property type="match status" value="1"/>
</dbReference>
<evidence type="ECO:0000256" key="3">
    <source>
        <dbReference type="ARBA" id="ARBA00023002"/>
    </source>
</evidence>
<dbReference type="InterPro" id="IPR017900">
    <property type="entry name" value="4Fe4S_Fe_S_CS"/>
</dbReference>
<gene>
    <name evidence="7" type="ORF">DRJ31_11350</name>
</gene>
<dbReference type="Pfam" id="PF04422">
    <property type="entry name" value="FrhB_FdhB_N"/>
    <property type="match status" value="1"/>
</dbReference>
<dbReference type="InterPro" id="IPR007525">
    <property type="entry name" value="FrhB_FdhB_C"/>
</dbReference>
<dbReference type="PROSITE" id="PS00198">
    <property type="entry name" value="4FE4S_FER_1"/>
    <property type="match status" value="1"/>
</dbReference>
<dbReference type="PROSITE" id="PS51379">
    <property type="entry name" value="4FE4S_FER_2"/>
    <property type="match status" value="1"/>
</dbReference>
<dbReference type="PANTHER" id="PTHR31332:SF6">
    <property type="entry name" value="FORMATE DEHYDROGENASE SUBUNIT BETA"/>
    <property type="match status" value="1"/>
</dbReference>
<comment type="cofactor">
    <cofactor evidence="1">
        <name>FAD</name>
        <dbReference type="ChEBI" id="CHEBI:57692"/>
    </cofactor>
</comment>
<evidence type="ECO:0000313" key="8">
    <source>
        <dbReference type="Proteomes" id="UP000278475"/>
    </source>
</evidence>
<dbReference type="InterPro" id="IPR045220">
    <property type="entry name" value="FRHB/FDHB/HCAR-like"/>
</dbReference>
<organism evidence="7 8">
    <name type="scientific">Thermoproteota archaeon</name>
    <dbReference type="NCBI Taxonomy" id="2056631"/>
    <lineage>
        <taxon>Archaea</taxon>
        <taxon>Thermoproteota</taxon>
    </lineage>
</organism>
<dbReference type="InterPro" id="IPR017896">
    <property type="entry name" value="4Fe4S_Fe-S-bd"/>
</dbReference>
<comment type="caution">
    <text evidence="7">The sequence shown here is derived from an EMBL/GenBank/DDBJ whole genome shotgun (WGS) entry which is preliminary data.</text>
</comment>
<evidence type="ECO:0000313" key="7">
    <source>
        <dbReference type="EMBL" id="RLE45383.1"/>
    </source>
</evidence>
<evidence type="ECO:0000256" key="4">
    <source>
        <dbReference type="ARBA" id="ARBA00023004"/>
    </source>
</evidence>
<evidence type="ECO:0000256" key="2">
    <source>
        <dbReference type="ARBA" id="ARBA00022723"/>
    </source>
</evidence>
<feature type="non-terminal residue" evidence="7">
    <location>
        <position position="1"/>
    </location>
</feature>
<proteinExistence type="predicted"/>
<evidence type="ECO:0000256" key="1">
    <source>
        <dbReference type="ARBA" id="ARBA00001974"/>
    </source>
</evidence>
<reference evidence="7 8" key="1">
    <citation type="submission" date="2018-06" db="EMBL/GenBank/DDBJ databases">
        <title>Extensive metabolic versatility and redundancy in microbially diverse, dynamic hydrothermal sediments.</title>
        <authorList>
            <person name="Dombrowski N."/>
            <person name="Teske A."/>
            <person name="Baker B.J."/>
        </authorList>
    </citation>
    <scope>NUCLEOTIDE SEQUENCE [LARGE SCALE GENOMIC DNA]</scope>
    <source>
        <strain evidence="7">B66_G16</strain>
    </source>
</reference>
<keyword evidence="2" id="KW-0479">Metal-binding</keyword>
<accession>A0A497EIY7</accession>
<dbReference type="GO" id="GO:0046872">
    <property type="term" value="F:metal ion binding"/>
    <property type="evidence" value="ECO:0007669"/>
    <property type="project" value="UniProtKB-KW"/>
</dbReference>
<dbReference type="GO" id="GO:0052592">
    <property type="term" value="F:oxidoreductase activity, acting on CH or CH2 groups, with an iron-sulfur protein as acceptor"/>
    <property type="evidence" value="ECO:0007669"/>
    <property type="project" value="TreeGrafter"/>
</dbReference>
<keyword evidence="4" id="KW-0408">Iron</keyword>
<dbReference type="EMBL" id="QMQV01000262">
    <property type="protein sequence ID" value="RLE45383.1"/>
    <property type="molecule type" value="Genomic_DNA"/>
</dbReference>